<evidence type="ECO:0000313" key="1">
    <source>
        <dbReference type="EMBL" id="JAH34392.1"/>
    </source>
</evidence>
<sequence length="39" mass="4463">MVTLCENIEKKTTNFGCLQQQLKSAFSVRYSCPHINRSS</sequence>
<reference evidence="1" key="2">
    <citation type="journal article" date="2015" name="Fish Shellfish Immunol.">
        <title>Early steps in the European eel (Anguilla anguilla)-Vibrio vulnificus interaction in the gills: Role of the RtxA13 toxin.</title>
        <authorList>
            <person name="Callol A."/>
            <person name="Pajuelo D."/>
            <person name="Ebbesson L."/>
            <person name="Teles M."/>
            <person name="MacKenzie S."/>
            <person name="Amaro C."/>
        </authorList>
    </citation>
    <scope>NUCLEOTIDE SEQUENCE</scope>
</reference>
<dbReference type="AlphaFoldDB" id="A0A0E9RZR0"/>
<name>A0A0E9RZR0_ANGAN</name>
<organism evidence="1">
    <name type="scientific">Anguilla anguilla</name>
    <name type="common">European freshwater eel</name>
    <name type="synonym">Muraena anguilla</name>
    <dbReference type="NCBI Taxonomy" id="7936"/>
    <lineage>
        <taxon>Eukaryota</taxon>
        <taxon>Metazoa</taxon>
        <taxon>Chordata</taxon>
        <taxon>Craniata</taxon>
        <taxon>Vertebrata</taxon>
        <taxon>Euteleostomi</taxon>
        <taxon>Actinopterygii</taxon>
        <taxon>Neopterygii</taxon>
        <taxon>Teleostei</taxon>
        <taxon>Anguilliformes</taxon>
        <taxon>Anguillidae</taxon>
        <taxon>Anguilla</taxon>
    </lineage>
</organism>
<accession>A0A0E9RZR0</accession>
<protein>
    <submittedName>
        <fullName evidence="1">Uncharacterized protein</fullName>
    </submittedName>
</protein>
<reference evidence="1" key="1">
    <citation type="submission" date="2014-11" db="EMBL/GenBank/DDBJ databases">
        <authorList>
            <person name="Amaro Gonzalez C."/>
        </authorList>
    </citation>
    <scope>NUCLEOTIDE SEQUENCE</scope>
</reference>
<dbReference type="EMBL" id="GBXM01074185">
    <property type="protein sequence ID" value="JAH34392.1"/>
    <property type="molecule type" value="Transcribed_RNA"/>
</dbReference>
<proteinExistence type="predicted"/>